<dbReference type="CDD" id="cd23246">
    <property type="entry name" value="Alphaflexiviridae_RdRp"/>
    <property type="match status" value="1"/>
</dbReference>
<dbReference type="Proteomes" id="UP000201935">
    <property type="component" value="Segment"/>
</dbReference>
<dbReference type="SUPFAM" id="SSF56672">
    <property type="entry name" value="DNA/RNA polymerases"/>
    <property type="match status" value="1"/>
</dbReference>
<feature type="compositionally biased region" description="Polar residues" evidence="12">
    <location>
        <begin position="698"/>
        <end position="717"/>
    </location>
</feature>
<feature type="compositionally biased region" description="Basic residues" evidence="12">
    <location>
        <begin position="1636"/>
        <end position="1646"/>
    </location>
</feature>
<dbReference type="Pfam" id="PF01443">
    <property type="entry name" value="Viral_helicase1"/>
    <property type="match status" value="1"/>
</dbReference>
<reference evidence="16" key="1">
    <citation type="journal article" date="1994" name="Arch. Virol.">
        <title>The entire nucleotide sequence and genomic organization of potato aucuba mosaic potexvirus.</title>
        <authorList>
            <person name="Xu H."/>
            <person name="Leclerc D."/>
            <person name="Leung B."/>
            <person name="AbouHaidar M.G."/>
        </authorList>
    </citation>
    <scope>NUCLEOTIDE SEQUENCE [LARGE SCALE GENOMIC DNA]</scope>
</reference>
<feature type="domain" description="RdRp catalytic" evidence="13">
    <location>
        <begin position="1384"/>
        <end position="1491"/>
    </location>
</feature>
<evidence type="ECO:0000256" key="5">
    <source>
        <dbReference type="ARBA" id="ARBA00022679"/>
    </source>
</evidence>
<feature type="region of interest" description="Disordered" evidence="12">
    <location>
        <begin position="1606"/>
        <end position="1646"/>
    </location>
</feature>
<dbReference type="EMBL" id="S73580">
    <property type="protein sequence ID" value="AAB32330.1"/>
    <property type="molecule type" value="Genomic_RNA"/>
</dbReference>
<evidence type="ECO:0000256" key="10">
    <source>
        <dbReference type="ARBA" id="ARBA00022953"/>
    </source>
</evidence>
<name>Q86820_PAMV</name>
<dbReference type="PROSITE" id="PS51743">
    <property type="entry name" value="ALPHAVIRUS_MT"/>
    <property type="match status" value="1"/>
</dbReference>
<dbReference type="GO" id="GO:0003723">
    <property type="term" value="F:RNA binding"/>
    <property type="evidence" value="ECO:0007669"/>
    <property type="project" value="InterPro"/>
</dbReference>
<dbReference type="PROSITE" id="PS50507">
    <property type="entry name" value="RDRP_SSRNA_POS"/>
    <property type="match status" value="1"/>
</dbReference>
<feature type="compositionally biased region" description="Basic and acidic residues" evidence="12">
    <location>
        <begin position="1617"/>
        <end position="1633"/>
    </location>
</feature>
<evidence type="ECO:0000256" key="12">
    <source>
        <dbReference type="SAM" id="MobiDB-lite"/>
    </source>
</evidence>
<evidence type="ECO:0000256" key="7">
    <source>
        <dbReference type="ARBA" id="ARBA00022741"/>
    </source>
</evidence>
<dbReference type="GO" id="GO:0003724">
    <property type="term" value="F:RNA helicase activity"/>
    <property type="evidence" value="ECO:0007669"/>
    <property type="project" value="UniProtKB-EC"/>
</dbReference>
<evidence type="ECO:0000256" key="11">
    <source>
        <dbReference type="ARBA" id="ARBA00025585"/>
    </source>
</evidence>
<comment type="function">
    <text evidence="11">RNA replication. The central part of this protein possibly functions as an ATP-binding helicase.</text>
</comment>
<feature type="region of interest" description="Disordered" evidence="12">
    <location>
        <begin position="659"/>
        <end position="681"/>
    </location>
</feature>
<keyword evidence="17" id="KW-1185">Reference proteome</keyword>
<feature type="region of interest" description="Disordered" evidence="12">
    <location>
        <begin position="698"/>
        <end position="718"/>
    </location>
</feature>
<dbReference type="Pfam" id="PF00978">
    <property type="entry name" value="RdRP_2"/>
    <property type="match status" value="1"/>
</dbReference>
<organism evidence="16">
    <name type="scientific">Potato aucuba mosaic virus</name>
    <name type="common">PAMV</name>
    <dbReference type="NCBI Taxonomy" id="12182"/>
    <lineage>
        <taxon>Viruses</taxon>
        <taxon>Riboviria</taxon>
        <taxon>Orthornavirae</taxon>
        <taxon>Kitrinoviricota</taxon>
        <taxon>Alsuviricetes</taxon>
        <taxon>Tymovirales</taxon>
        <taxon>Alphaflexiviridae</taxon>
        <taxon>Potexvirus</taxon>
        <taxon>Potexvirus marmoraucuba</taxon>
    </lineage>
</organism>
<keyword evidence="10" id="KW-0693">Viral RNA replication</keyword>
<keyword evidence="4" id="KW-0696">RNA-directed RNA polymerase</keyword>
<keyword evidence="6" id="KW-0548">Nucleotidyltransferase</keyword>
<dbReference type="InterPro" id="IPR043502">
    <property type="entry name" value="DNA/RNA_pol_sf"/>
</dbReference>
<keyword evidence="5" id="KW-0808">Transferase</keyword>
<evidence type="ECO:0000256" key="9">
    <source>
        <dbReference type="ARBA" id="ARBA00022840"/>
    </source>
</evidence>
<dbReference type="GO" id="GO:0003968">
    <property type="term" value="F:RNA-directed RNA polymerase activity"/>
    <property type="evidence" value="ECO:0007669"/>
    <property type="project" value="UniProtKB-KW"/>
</dbReference>
<accession>Q86820</accession>
<evidence type="ECO:0000313" key="17">
    <source>
        <dbReference type="Proteomes" id="UP000201935"/>
    </source>
</evidence>
<evidence type="ECO:0000256" key="6">
    <source>
        <dbReference type="ARBA" id="ARBA00022695"/>
    </source>
</evidence>
<dbReference type="InterPro" id="IPR001788">
    <property type="entry name" value="RNA-dep_RNA_pol_alsuvir"/>
</dbReference>
<keyword evidence="9" id="KW-0067">ATP-binding</keyword>
<evidence type="ECO:0000256" key="2">
    <source>
        <dbReference type="ARBA" id="ARBA00012552"/>
    </source>
</evidence>
<dbReference type="GO" id="GO:0016556">
    <property type="term" value="P:mRNA modification"/>
    <property type="evidence" value="ECO:0007669"/>
    <property type="project" value="InterPro"/>
</dbReference>
<evidence type="ECO:0000256" key="4">
    <source>
        <dbReference type="ARBA" id="ARBA00022484"/>
    </source>
</evidence>
<dbReference type="EC" id="2.7.7.48" evidence="1"/>
<evidence type="ECO:0000313" key="16">
    <source>
        <dbReference type="EMBL" id="AAB32330.1"/>
    </source>
</evidence>
<dbReference type="GO" id="GO:0008174">
    <property type="term" value="F:mRNA methyltransferase activity"/>
    <property type="evidence" value="ECO:0007669"/>
    <property type="project" value="UniProtKB-UniRule"/>
</dbReference>
<evidence type="ECO:0000259" key="14">
    <source>
        <dbReference type="PROSITE" id="PS51657"/>
    </source>
</evidence>
<dbReference type="KEGG" id="vg:940229"/>
<dbReference type="InterPro" id="IPR002588">
    <property type="entry name" value="Alphavirus-like_MT_dom"/>
</dbReference>
<dbReference type="GO" id="GO:0006351">
    <property type="term" value="P:DNA-templated transcription"/>
    <property type="evidence" value="ECO:0007669"/>
    <property type="project" value="InterPro"/>
</dbReference>
<dbReference type="InterPro" id="IPR027417">
    <property type="entry name" value="P-loop_NTPase"/>
</dbReference>
<evidence type="ECO:0000256" key="3">
    <source>
        <dbReference type="ARBA" id="ARBA00018318"/>
    </source>
</evidence>
<dbReference type="SUPFAM" id="SSF52540">
    <property type="entry name" value="P-loop containing nucleoside triphosphate hydrolases"/>
    <property type="match status" value="1"/>
</dbReference>
<dbReference type="GO" id="GO:0039694">
    <property type="term" value="P:viral RNA genome replication"/>
    <property type="evidence" value="ECO:0007669"/>
    <property type="project" value="InterPro"/>
</dbReference>
<feature type="compositionally biased region" description="Polar residues" evidence="12">
    <location>
        <begin position="662"/>
        <end position="677"/>
    </location>
</feature>
<keyword evidence="7" id="KW-0547">Nucleotide-binding</keyword>
<proteinExistence type="predicted"/>
<protein>
    <recommendedName>
        <fullName evidence="3">RNA replication protein</fullName>
        <ecNumber evidence="1">2.7.7.48</ecNumber>
        <ecNumber evidence="2">3.6.4.13</ecNumber>
    </recommendedName>
</protein>
<dbReference type="InterPro" id="IPR027351">
    <property type="entry name" value="(+)RNA_virus_helicase_core_dom"/>
</dbReference>
<dbReference type="GO" id="GO:0006396">
    <property type="term" value="P:RNA processing"/>
    <property type="evidence" value="ECO:0007669"/>
    <property type="project" value="InterPro"/>
</dbReference>
<evidence type="ECO:0000256" key="1">
    <source>
        <dbReference type="ARBA" id="ARBA00012494"/>
    </source>
</evidence>
<evidence type="ECO:0000256" key="8">
    <source>
        <dbReference type="ARBA" id="ARBA00022801"/>
    </source>
</evidence>
<dbReference type="EC" id="3.6.4.13" evidence="2"/>
<dbReference type="InterPro" id="IPR007094">
    <property type="entry name" value="RNA-dir_pol_PSvirus"/>
</dbReference>
<organismHost>
    <name type="scientific">Solanum tuberosum</name>
    <name type="common">Potato</name>
    <dbReference type="NCBI Taxonomy" id="4113"/>
</organismHost>
<keyword evidence="8" id="KW-0378">Hydrolase</keyword>
<dbReference type="PROSITE" id="PS51657">
    <property type="entry name" value="PSRV_HELICASE"/>
    <property type="match status" value="1"/>
</dbReference>
<dbReference type="Gene3D" id="3.40.50.300">
    <property type="entry name" value="P-loop containing nucleotide triphosphate hydrolases"/>
    <property type="match status" value="1"/>
</dbReference>
<dbReference type="Pfam" id="PF01660">
    <property type="entry name" value="Vmethyltransf"/>
    <property type="match status" value="1"/>
</dbReference>
<sequence length="1646" mass="187393">MSRLKNVLEQIRDPSVITAINESAYEAIRPVLKEALVNCPYALTKEEGDELEGMGISINPYASQVHTHAAAKAIENRMLEVVGHHLPKEPVTLMSLKRSKLRFLRRGPQMNDHFVNPIVEAKDLTRYENADRAESYYYCSTSVAYLSDSLHFLSLEELAHIFTSSNKLETLLATVVLPVEACQKRPSLYPTVYTINYSDDGFCYLPGNHAGGAYYHNYSTLQWLKVDSIECVDKLAYAEPFTLTFQLIESLGANHLFIISKKNLITPKIRSFKKDSHVLLPQIFHPKQRNANKPIKKTQAMQLYLYCKSVKEATMRDIFAKIRQIVPTQELDLYDPDELTHIANYFYVVSHLSCVNDHQSLLKAGFFQKLFIPIKNYLRELSETVNGKTEFSQVLAALSWTTLLTTWSLRRCLKYANCRSVAIARHLGTTAFHQHKRNRQRLHGVELVGPEDETALVVRENQTVELNSDNQSVSSMASTELAEVRSVASTLTFPTSTSATSLVLDDQLWAELLLRKAGQKRVVNVNNLGVPFERDRKKHAAQWVPTGMENLMNEVANCLQNPINLGFCQELPANYSSSWHTYQNLLITSDLVCVISDAPAMLELKTRKKKKQTVMPIFPGQCNLISGLQIRDCRFRFVSNAACRIVELMFVESDVPRKNRSWEVTTTESDSDAQSDQPKQEPIDEVDFLNGILGNNVNSGPTLSEPNATEDTVNQSDTQRKMVAASQIAVEVTPNPSFRRHTVIAENAQDVKSPASLAVTDSTTLPWAAWLDVLKQHGFRGLDLQKDPYDKIIYPVDKVQILPHAEWDTVPDLNLRVALQQLKRFPIKIKVNHQRAAAYGSDIKNKRTGKLLLDQPKQWRESFAYKMINRDLERVVVVIHGAGGCGKSRFLQEWLNNHEDMNSVCTIVCPTIELRNDWSKKIPKLEPTNIKTFEKAMLQNAKKIVIFDDYSKLPAGFIEAYMIHHNSVDLFILTGDTKQSEHHERNREAYISTLEPATEVYSQHCEYYLNCTHRNVKALANKLGVYSEVEGDLIVHVKKVPLKGKRLPMLVPSNDKSDALVDLGNVSMTYAGCQGLTCQMIQVLIDNHTQFCSEQVLYTCLSRAVNEIAFINTGPNSEDFWSKLDSTPYLKAFIDNYRDEKTERFLSTPAPAEPQEPELPKTHLPVAPNHLLENHISNLREKHDREIFNKNFGYSNAIQGAGVTELFQHQQAKDESLLWATIEARLAISSPENNWKEFVLKKDIGDILFFNYHALMELPDESPPFEPRLWAVCKAEVTNTYMAKPMANLINAAQRQSPDFHPEKIALFLKSQWVKKVEKLGCIKVKPGQTIAAFMQETVMVYGTMARYLRKKRQEFQPRRVFINCEKTPEDFGAFIKDNWNFDRKAHTNDFTAFDQSQDGAMLQFEVAKCRFFNIPEDVIEGYIHIKLNAHIFLGTLSIMRLSGEGPTFDANTECSIAYTATRFHIPKDSTHVYAGDDMAVDCDLVEKKSFAKLAKELKLTSKTIKPNQRKGDWAEFCSWMITPKGIVKNPVKLNASLELAAALKKSNEVARSYALECKFAFDLRDDVYSIFTEQEMEHHWSCVRQLLFLKQSEVLNTHKDMLTLKPSFDDPPGEARLLKEGRPRKGRRESLRFSHPTHSRRLSYL</sequence>
<dbReference type="GO" id="GO:0005524">
    <property type="term" value="F:ATP binding"/>
    <property type="evidence" value="ECO:0007669"/>
    <property type="project" value="UniProtKB-KW"/>
</dbReference>
<feature type="domain" description="(+)RNA virus helicase C-terminal" evidence="14">
    <location>
        <begin position="848"/>
        <end position="1145"/>
    </location>
</feature>
<evidence type="ECO:0000259" key="13">
    <source>
        <dbReference type="PROSITE" id="PS50507"/>
    </source>
</evidence>
<dbReference type="GO" id="GO:0016787">
    <property type="term" value="F:hydrolase activity"/>
    <property type="evidence" value="ECO:0007669"/>
    <property type="project" value="UniProtKB-KW"/>
</dbReference>
<feature type="domain" description="Alphavirus-like MT" evidence="15">
    <location>
        <begin position="59"/>
        <end position="224"/>
    </location>
</feature>
<gene>
    <name evidence="16" type="primary">putative polymerase</name>
</gene>
<evidence type="ECO:0000259" key="15">
    <source>
        <dbReference type="PROSITE" id="PS51743"/>
    </source>
</evidence>